<dbReference type="Pfam" id="PF02609">
    <property type="entry name" value="Exonuc_VII_S"/>
    <property type="match status" value="1"/>
</dbReference>
<dbReference type="NCBIfam" id="TIGR01280">
    <property type="entry name" value="xseB"/>
    <property type="match status" value="1"/>
</dbReference>
<gene>
    <name evidence="6 8" type="primary">xseB</name>
    <name evidence="8" type="ORF">IRI77_34610</name>
</gene>
<dbReference type="EMBL" id="CP063849">
    <property type="protein sequence ID" value="QOY87817.1"/>
    <property type="molecule type" value="Genomic_DNA"/>
</dbReference>
<dbReference type="AlphaFoldDB" id="A0A7S7SJ86"/>
<dbReference type="GO" id="GO:0006308">
    <property type="term" value="P:DNA catabolic process"/>
    <property type="evidence" value="ECO:0007669"/>
    <property type="project" value="UniProtKB-UniRule"/>
</dbReference>
<comment type="subunit">
    <text evidence="6">Heterooligomer composed of large and small subunits.</text>
</comment>
<dbReference type="HAMAP" id="MF_00337">
    <property type="entry name" value="Exonuc_7_S"/>
    <property type="match status" value="1"/>
</dbReference>
<feature type="region of interest" description="Disordered" evidence="7">
    <location>
        <begin position="1"/>
        <end position="20"/>
    </location>
</feature>
<dbReference type="Proteomes" id="UP000593892">
    <property type="component" value="Chromosome"/>
</dbReference>
<name>A0A7S7SJ86_PALFE</name>
<evidence type="ECO:0000256" key="7">
    <source>
        <dbReference type="SAM" id="MobiDB-lite"/>
    </source>
</evidence>
<sequence length="89" mass="9950">MADKKPKAAEKLPSADAQPFEQSISELEAVVRQLESAELPLEQALELFEKGMLLSDSCRKQLTAAETRVEILMKKGEDFEAVPFDPEEE</sequence>
<dbReference type="EC" id="3.1.11.6" evidence="6"/>
<dbReference type="SUPFAM" id="SSF116842">
    <property type="entry name" value="XseB-like"/>
    <property type="match status" value="1"/>
</dbReference>
<dbReference type="NCBIfam" id="NF002140">
    <property type="entry name" value="PRK00977.1-4"/>
    <property type="match status" value="1"/>
</dbReference>
<keyword evidence="4 6" id="KW-0378">Hydrolase</keyword>
<keyword evidence="9" id="KW-1185">Reference proteome</keyword>
<dbReference type="GO" id="GO:0008855">
    <property type="term" value="F:exodeoxyribonuclease VII activity"/>
    <property type="evidence" value="ECO:0007669"/>
    <property type="project" value="UniProtKB-UniRule"/>
</dbReference>
<organism evidence="8 9">
    <name type="scientific">Paludibaculum fermentans</name>
    <dbReference type="NCBI Taxonomy" id="1473598"/>
    <lineage>
        <taxon>Bacteria</taxon>
        <taxon>Pseudomonadati</taxon>
        <taxon>Acidobacteriota</taxon>
        <taxon>Terriglobia</taxon>
        <taxon>Bryobacterales</taxon>
        <taxon>Bryobacteraceae</taxon>
        <taxon>Paludibaculum</taxon>
    </lineage>
</organism>
<comment type="function">
    <text evidence="6">Bidirectionally degrades single-stranded DNA into large acid-insoluble oligonucleotides, which are then degraded further into small acid-soluble oligonucleotides.</text>
</comment>
<evidence type="ECO:0000256" key="2">
    <source>
        <dbReference type="ARBA" id="ARBA00022490"/>
    </source>
</evidence>
<keyword evidence="2 6" id="KW-0963">Cytoplasm</keyword>
<dbReference type="InterPro" id="IPR037004">
    <property type="entry name" value="Exonuc_VII_ssu_sf"/>
</dbReference>
<dbReference type="GO" id="GO:0009318">
    <property type="term" value="C:exodeoxyribonuclease VII complex"/>
    <property type="evidence" value="ECO:0007669"/>
    <property type="project" value="UniProtKB-UniRule"/>
</dbReference>
<dbReference type="PANTHER" id="PTHR34137">
    <property type="entry name" value="EXODEOXYRIBONUCLEASE 7 SMALL SUBUNIT"/>
    <property type="match status" value="1"/>
</dbReference>
<reference evidence="8 9" key="1">
    <citation type="submission" date="2020-10" db="EMBL/GenBank/DDBJ databases">
        <title>Complete genome sequence of Paludibaculum fermentans P105T, a facultatively anaerobic acidobacterium capable of dissimilatory Fe(III) reduction.</title>
        <authorList>
            <person name="Dedysh S.N."/>
            <person name="Beletsky A.V."/>
            <person name="Kulichevskaya I.S."/>
            <person name="Mardanov A.V."/>
            <person name="Ravin N.V."/>
        </authorList>
    </citation>
    <scope>NUCLEOTIDE SEQUENCE [LARGE SCALE GENOMIC DNA]</scope>
    <source>
        <strain evidence="8 9">P105</strain>
    </source>
</reference>
<evidence type="ECO:0000256" key="6">
    <source>
        <dbReference type="HAMAP-Rule" id="MF_00337"/>
    </source>
</evidence>
<comment type="similarity">
    <text evidence="1 6">Belongs to the XseB family.</text>
</comment>
<dbReference type="GO" id="GO:0005829">
    <property type="term" value="C:cytosol"/>
    <property type="evidence" value="ECO:0007669"/>
    <property type="project" value="TreeGrafter"/>
</dbReference>
<accession>A0A7S7SJ86</accession>
<feature type="compositionally biased region" description="Basic and acidic residues" evidence="7">
    <location>
        <begin position="1"/>
        <end position="10"/>
    </location>
</feature>
<evidence type="ECO:0000313" key="9">
    <source>
        <dbReference type="Proteomes" id="UP000593892"/>
    </source>
</evidence>
<evidence type="ECO:0000256" key="4">
    <source>
        <dbReference type="ARBA" id="ARBA00022801"/>
    </source>
</evidence>
<dbReference type="PANTHER" id="PTHR34137:SF1">
    <property type="entry name" value="EXODEOXYRIBONUCLEASE 7 SMALL SUBUNIT"/>
    <property type="match status" value="1"/>
</dbReference>
<dbReference type="InterPro" id="IPR003761">
    <property type="entry name" value="Exonuc_VII_S"/>
</dbReference>
<keyword evidence="5 6" id="KW-0269">Exonuclease</keyword>
<comment type="catalytic activity">
    <reaction evidence="6">
        <text>Exonucleolytic cleavage in either 5'- to 3'- or 3'- to 5'-direction to yield nucleoside 5'-phosphates.</text>
        <dbReference type="EC" id="3.1.11.6"/>
    </reaction>
</comment>
<dbReference type="Gene3D" id="1.10.287.1040">
    <property type="entry name" value="Exonuclease VII, small subunit"/>
    <property type="match status" value="1"/>
</dbReference>
<proteinExistence type="inferred from homology"/>
<evidence type="ECO:0000256" key="3">
    <source>
        <dbReference type="ARBA" id="ARBA00022722"/>
    </source>
</evidence>
<dbReference type="KEGG" id="pfer:IRI77_34610"/>
<keyword evidence="3 6" id="KW-0540">Nuclease</keyword>
<evidence type="ECO:0000256" key="1">
    <source>
        <dbReference type="ARBA" id="ARBA00009998"/>
    </source>
</evidence>
<comment type="subcellular location">
    <subcellularLocation>
        <location evidence="6">Cytoplasm</location>
    </subcellularLocation>
</comment>
<evidence type="ECO:0000256" key="5">
    <source>
        <dbReference type="ARBA" id="ARBA00022839"/>
    </source>
</evidence>
<protein>
    <recommendedName>
        <fullName evidence="6">Exodeoxyribonuclease 7 small subunit</fullName>
        <ecNumber evidence="6">3.1.11.6</ecNumber>
    </recommendedName>
    <alternativeName>
        <fullName evidence="6">Exodeoxyribonuclease VII small subunit</fullName>
        <shortName evidence="6">Exonuclease VII small subunit</shortName>
    </alternativeName>
</protein>
<dbReference type="RefSeq" id="WP_194449484.1">
    <property type="nucleotide sequence ID" value="NZ_CP063849.1"/>
</dbReference>
<evidence type="ECO:0000313" key="8">
    <source>
        <dbReference type="EMBL" id="QOY87817.1"/>
    </source>
</evidence>